<gene>
    <name evidence="7" type="ORF">ACFPP7_21670</name>
</gene>
<dbReference type="Pfam" id="PF17763">
    <property type="entry name" value="Asparaginase_C"/>
    <property type="match status" value="1"/>
</dbReference>
<dbReference type="InterPro" id="IPR037152">
    <property type="entry name" value="L-asparaginase_N_sf"/>
</dbReference>
<keyword evidence="2" id="KW-0378">Hydrolase</keyword>
<evidence type="ECO:0000313" key="8">
    <source>
        <dbReference type="Proteomes" id="UP001596084"/>
    </source>
</evidence>
<feature type="domain" description="L-asparaginase N-terminal" evidence="5">
    <location>
        <begin position="6"/>
        <end position="195"/>
    </location>
</feature>
<evidence type="ECO:0000259" key="5">
    <source>
        <dbReference type="Pfam" id="PF00710"/>
    </source>
</evidence>
<dbReference type="Gene3D" id="3.40.50.40">
    <property type="match status" value="1"/>
</dbReference>
<reference evidence="8" key="1">
    <citation type="journal article" date="2019" name="Int. J. Syst. Evol. Microbiol.">
        <title>The Global Catalogue of Microorganisms (GCM) 10K type strain sequencing project: providing services to taxonomists for standard genome sequencing and annotation.</title>
        <authorList>
            <consortium name="The Broad Institute Genomics Platform"/>
            <consortium name="The Broad Institute Genome Sequencing Center for Infectious Disease"/>
            <person name="Wu L."/>
            <person name="Ma J."/>
        </authorList>
    </citation>
    <scope>NUCLEOTIDE SEQUENCE [LARGE SCALE GENOMIC DNA]</scope>
    <source>
        <strain evidence="8">CGMCC 4.7277</strain>
    </source>
</reference>
<feature type="active site" evidence="3">
    <location>
        <position position="14"/>
    </location>
</feature>
<dbReference type="PRINTS" id="PR00139">
    <property type="entry name" value="ASNGLNASE"/>
</dbReference>
<sequence>MNHPYIAILGTGGTIAGQAASACDNIGYTAAQLGVDQLLAAIPAMAEAGPFVTEQVAQIDSKDMSFAVWVQLAERVNHFLAQPDVHGIVITHGTDTLEETAYFLQAVCQPAKPVVLTCAMRPATALVPDGPQNLLDAMTVARHAGASGVVAVCAGTIHSAFDVQKVHTYQLDAFSSGDAGPLGYVEEGALRLLRNWPSAQDERAQAATNNIASLSDGTHWPRVEIVMSHAGADGAVVEALVAQGVQGLVVAATGNGSLHHALEAALLAAQAAGVEVVRATRCLNGRVLPKAGDTLPDSGGLSPVKARVALMLRLLGVMPPVAP</sequence>
<dbReference type="InterPro" id="IPR006034">
    <property type="entry name" value="Asparaginase/glutaminase-like"/>
</dbReference>
<proteinExistence type="inferred from homology"/>
<dbReference type="InterPro" id="IPR036152">
    <property type="entry name" value="Asp/glu_Ase-like_sf"/>
</dbReference>
<dbReference type="InterPro" id="IPR027475">
    <property type="entry name" value="Asparaginase/glutaminase_AS2"/>
</dbReference>
<dbReference type="RefSeq" id="WP_068832674.1">
    <property type="nucleotide sequence ID" value="NZ_JBHSMX010000065.1"/>
</dbReference>
<dbReference type="InterPro" id="IPR027473">
    <property type="entry name" value="L-asparaginase_C"/>
</dbReference>
<comment type="similarity">
    <text evidence="1">Belongs to the asparaginase 1 family.</text>
</comment>
<dbReference type="SFLD" id="SFLDS00057">
    <property type="entry name" value="Glutaminase/Asparaginase"/>
    <property type="match status" value="1"/>
</dbReference>
<dbReference type="Gene3D" id="3.40.50.1170">
    <property type="entry name" value="L-asparaginase, N-terminal domain"/>
    <property type="match status" value="1"/>
</dbReference>
<dbReference type="PROSITE" id="PS00144">
    <property type="entry name" value="ASN_GLN_ASE_1"/>
    <property type="match status" value="1"/>
</dbReference>
<evidence type="ECO:0000256" key="3">
    <source>
        <dbReference type="PROSITE-ProRule" id="PRU10099"/>
    </source>
</evidence>
<evidence type="ECO:0000256" key="4">
    <source>
        <dbReference type="PROSITE-ProRule" id="PRU10100"/>
    </source>
</evidence>
<evidence type="ECO:0000256" key="1">
    <source>
        <dbReference type="ARBA" id="ARBA00010518"/>
    </source>
</evidence>
<dbReference type="PANTHER" id="PTHR11707">
    <property type="entry name" value="L-ASPARAGINASE"/>
    <property type="match status" value="1"/>
</dbReference>
<dbReference type="Pfam" id="PF00710">
    <property type="entry name" value="Asparaginase"/>
    <property type="match status" value="1"/>
</dbReference>
<dbReference type="SUPFAM" id="SSF53774">
    <property type="entry name" value="Glutaminase/Asparaginase"/>
    <property type="match status" value="1"/>
</dbReference>
<dbReference type="PROSITE" id="PS00917">
    <property type="entry name" value="ASN_GLN_ASE_2"/>
    <property type="match status" value="1"/>
</dbReference>
<accession>A0ABW0QIP0</accession>
<feature type="domain" description="Asparaginase/glutaminase C-terminal" evidence="6">
    <location>
        <begin position="222"/>
        <end position="314"/>
    </location>
</feature>
<dbReference type="PANTHER" id="PTHR11707:SF28">
    <property type="entry name" value="60 KDA LYSOPHOSPHOLIPASE"/>
    <property type="match status" value="1"/>
</dbReference>
<keyword evidence="8" id="KW-1185">Reference proteome</keyword>
<dbReference type="InterPro" id="IPR004550">
    <property type="entry name" value="AsnASE_II"/>
</dbReference>
<name>A0ABW0QIP0_9BURK</name>
<dbReference type="PROSITE" id="PS51732">
    <property type="entry name" value="ASN_GLN_ASE_3"/>
    <property type="match status" value="1"/>
</dbReference>
<dbReference type="InterPro" id="IPR020827">
    <property type="entry name" value="Asparaginase/glutaminase_AS1"/>
</dbReference>
<evidence type="ECO:0000313" key="7">
    <source>
        <dbReference type="EMBL" id="MFC5523502.1"/>
    </source>
</evidence>
<comment type="caution">
    <text evidence="7">The sequence shown here is derived from an EMBL/GenBank/DDBJ whole genome shotgun (WGS) entry which is preliminary data.</text>
</comment>
<protein>
    <submittedName>
        <fullName evidence="7">Asparaginase</fullName>
    </submittedName>
</protein>
<dbReference type="PIRSF" id="PIRSF500176">
    <property type="entry name" value="L_ASNase"/>
    <property type="match status" value="1"/>
</dbReference>
<dbReference type="SMART" id="SM00870">
    <property type="entry name" value="Asparaginase"/>
    <property type="match status" value="1"/>
</dbReference>
<feature type="active site" evidence="4">
    <location>
        <position position="94"/>
    </location>
</feature>
<dbReference type="InterPro" id="IPR027474">
    <property type="entry name" value="L-asparaginase_N"/>
</dbReference>
<dbReference type="InterPro" id="IPR040919">
    <property type="entry name" value="Asparaginase_C"/>
</dbReference>
<dbReference type="Proteomes" id="UP001596084">
    <property type="component" value="Unassembled WGS sequence"/>
</dbReference>
<dbReference type="PIRSF" id="PIRSF001220">
    <property type="entry name" value="L-ASNase_gatD"/>
    <property type="match status" value="1"/>
</dbReference>
<dbReference type="CDD" id="cd08964">
    <property type="entry name" value="L-asparaginase_II"/>
    <property type="match status" value="1"/>
</dbReference>
<dbReference type="EMBL" id="JBHSMX010000065">
    <property type="protein sequence ID" value="MFC5523502.1"/>
    <property type="molecule type" value="Genomic_DNA"/>
</dbReference>
<evidence type="ECO:0000259" key="6">
    <source>
        <dbReference type="Pfam" id="PF17763"/>
    </source>
</evidence>
<organism evidence="7 8">
    <name type="scientific">Polaromonas jejuensis</name>
    <dbReference type="NCBI Taxonomy" id="457502"/>
    <lineage>
        <taxon>Bacteria</taxon>
        <taxon>Pseudomonadati</taxon>
        <taxon>Pseudomonadota</taxon>
        <taxon>Betaproteobacteria</taxon>
        <taxon>Burkholderiales</taxon>
        <taxon>Comamonadaceae</taxon>
        <taxon>Polaromonas</taxon>
    </lineage>
</organism>
<evidence type="ECO:0000256" key="2">
    <source>
        <dbReference type="ARBA" id="ARBA00022801"/>
    </source>
</evidence>